<dbReference type="EMBL" id="MU854516">
    <property type="protein sequence ID" value="KAK4033682.1"/>
    <property type="molecule type" value="Genomic_DNA"/>
</dbReference>
<comment type="caution">
    <text evidence="1">The sequence shown here is derived from an EMBL/GenBank/DDBJ whole genome shotgun (WGS) entry which is preliminary data.</text>
</comment>
<keyword evidence="2" id="KW-1185">Reference proteome</keyword>
<dbReference type="PANTHER" id="PTHR36847:SF1">
    <property type="entry name" value="AMIDOLIGASE ENZYME"/>
    <property type="match status" value="1"/>
</dbReference>
<protein>
    <submittedName>
        <fullName evidence="1">Amidoligase enzyme-domain-containing protein</fullName>
    </submittedName>
</protein>
<reference evidence="2" key="1">
    <citation type="journal article" date="2023" name="Mol. Phylogenet. Evol.">
        <title>Genome-scale phylogeny and comparative genomics of the fungal order Sordariales.</title>
        <authorList>
            <person name="Hensen N."/>
            <person name="Bonometti L."/>
            <person name="Westerberg I."/>
            <person name="Brannstrom I.O."/>
            <person name="Guillou S."/>
            <person name="Cros-Aarteil S."/>
            <person name="Calhoun S."/>
            <person name="Haridas S."/>
            <person name="Kuo A."/>
            <person name="Mondo S."/>
            <person name="Pangilinan J."/>
            <person name="Riley R."/>
            <person name="LaButti K."/>
            <person name="Andreopoulos B."/>
            <person name="Lipzen A."/>
            <person name="Chen C."/>
            <person name="Yan M."/>
            <person name="Daum C."/>
            <person name="Ng V."/>
            <person name="Clum A."/>
            <person name="Steindorff A."/>
            <person name="Ohm R.A."/>
            <person name="Martin F."/>
            <person name="Silar P."/>
            <person name="Natvig D.O."/>
            <person name="Lalanne C."/>
            <person name="Gautier V."/>
            <person name="Ament-Velasquez S.L."/>
            <person name="Kruys A."/>
            <person name="Hutchinson M.I."/>
            <person name="Powell A.J."/>
            <person name="Barry K."/>
            <person name="Miller A.N."/>
            <person name="Grigoriev I.V."/>
            <person name="Debuchy R."/>
            <person name="Gladieux P."/>
            <person name="Hiltunen Thoren M."/>
            <person name="Johannesson H."/>
        </authorList>
    </citation>
    <scope>NUCLEOTIDE SEQUENCE [LARGE SCALE GENOMIC DNA]</scope>
    <source>
        <strain evidence="2">CBS 284.82</strain>
    </source>
</reference>
<dbReference type="PANTHER" id="PTHR36847">
    <property type="entry name" value="AMIDOLIGASE ENZYME"/>
    <property type="match status" value="1"/>
</dbReference>
<dbReference type="AlphaFoldDB" id="A0AAN6PAB2"/>
<organism evidence="1 2">
    <name type="scientific">Parachaetomium inaequale</name>
    <dbReference type="NCBI Taxonomy" id="2588326"/>
    <lineage>
        <taxon>Eukaryota</taxon>
        <taxon>Fungi</taxon>
        <taxon>Dikarya</taxon>
        <taxon>Ascomycota</taxon>
        <taxon>Pezizomycotina</taxon>
        <taxon>Sordariomycetes</taxon>
        <taxon>Sordariomycetidae</taxon>
        <taxon>Sordariales</taxon>
        <taxon>Chaetomiaceae</taxon>
        <taxon>Parachaetomium</taxon>
    </lineage>
</organism>
<dbReference type="Pfam" id="PF12224">
    <property type="entry name" value="Amidoligase_2"/>
    <property type="match status" value="1"/>
</dbReference>
<name>A0AAN6PAB2_9PEZI</name>
<dbReference type="Proteomes" id="UP001303115">
    <property type="component" value="Unassembled WGS sequence"/>
</dbReference>
<sequence>MSTSRISDCPGLRFGVEIELVVRSKRRKHTTFESLASEICQHLDKAKISSHIGSLSQKSNATETYHDWTIIRDSTLPSTPEENIFGVELVSPIFYFQKKHIWAVQVQKLWRVLESQFEVHATKECSTHVHLSPGNGPWSLNEAKGIAKATIFFERCIDALMPGHRRINPYCMSNRRNPEYNQLHVPLIFSNISQAESPETLGDHMCLCSKDSIHAQQTLHDEDFVHPHFRWNFTSLTERTRTIEFRQPPASKDAKDTITWILFAVSFAQWASERANTALDPTQTDGIADLYKYVMAGAQLSGVSNATMPGLLEKLFQGAKRLPVPRYDLKSMTEDEHDKMEMEGKKKGIPLDKYKELFAYV</sequence>
<proteinExistence type="predicted"/>
<evidence type="ECO:0000313" key="1">
    <source>
        <dbReference type="EMBL" id="KAK4033682.1"/>
    </source>
</evidence>
<dbReference type="InterPro" id="IPR022025">
    <property type="entry name" value="Amidoligase_2"/>
</dbReference>
<accession>A0AAN6PAB2</accession>
<evidence type="ECO:0000313" key="2">
    <source>
        <dbReference type="Proteomes" id="UP001303115"/>
    </source>
</evidence>
<gene>
    <name evidence="1" type="ORF">C8A01DRAFT_19408</name>
</gene>